<dbReference type="Proteomes" id="UP001317705">
    <property type="component" value="Chromosome"/>
</dbReference>
<evidence type="ECO:0000256" key="4">
    <source>
        <dbReference type="ARBA" id="ARBA00022692"/>
    </source>
</evidence>
<evidence type="ECO:0000256" key="2">
    <source>
        <dbReference type="ARBA" id="ARBA00022448"/>
    </source>
</evidence>
<reference evidence="10 11" key="1">
    <citation type="submission" date="2022-12" db="EMBL/GenBank/DDBJ databases">
        <title>Polyphasic characterization of Geotalea uranireducens NIT-SL11 newly isolated from a complex of sewage sludge and microbially reduced graphene oxide.</title>
        <authorList>
            <person name="Xie L."/>
            <person name="Yoshida N."/>
            <person name="Meng L."/>
        </authorList>
    </citation>
    <scope>NUCLEOTIDE SEQUENCE [LARGE SCALE GENOMIC DNA]</scope>
    <source>
        <strain evidence="10 11">NIT-SL11</strain>
    </source>
</reference>
<dbReference type="PANTHER" id="PTHR43562">
    <property type="entry name" value="NAPA-TYPE SODIUM/HYDROGEN ANTIPORTER"/>
    <property type="match status" value="1"/>
</dbReference>
<feature type="transmembrane region" description="Helical" evidence="8">
    <location>
        <begin position="83"/>
        <end position="101"/>
    </location>
</feature>
<feature type="transmembrane region" description="Helical" evidence="8">
    <location>
        <begin position="357"/>
        <end position="377"/>
    </location>
</feature>
<keyword evidence="7 8" id="KW-0472">Membrane</keyword>
<feature type="transmembrane region" description="Helical" evidence="8">
    <location>
        <begin position="295"/>
        <end position="313"/>
    </location>
</feature>
<gene>
    <name evidence="10" type="primary">napA1</name>
    <name evidence="10" type="ORF">GURASL_31390</name>
</gene>
<keyword evidence="11" id="KW-1185">Reference proteome</keyword>
<keyword evidence="4 8" id="KW-0812">Transmembrane</keyword>
<feature type="domain" description="Cation/H+ exchanger transmembrane" evidence="9">
    <location>
        <begin position="14"/>
        <end position="376"/>
    </location>
</feature>
<keyword evidence="2" id="KW-0813">Transport</keyword>
<feature type="transmembrane region" description="Helical" evidence="8">
    <location>
        <begin position="218"/>
        <end position="251"/>
    </location>
</feature>
<evidence type="ECO:0000256" key="8">
    <source>
        <dbReference type="SAM" id="Phobius"/>
    </source>
</evidence>
<feature type="transmembrane region" description="Helical" evidence="8">
    <location>
        <begin position="107"/>
        <end position="125"/>
    </location>
</feature>
<feature type="transmembrane region" description="Helical" evidence="8">
    <location>
        <begin position="325"/>
        <end position="345"/>
    </location>
</feature>
<evidence type="ECO:0000256" key="1">
    <source>
        <dbReference type="ARBA" id="ARBA00004141"/>
    </source>
</evidence>
<evidence type="ECO:0000256" key="5">
    <source>
        <dbReference type="ARBA" id="ARBA00022989"/>
    </source>
</evidence>
<name>A0ABN6VYA9_9BACT</name>
<protein>
    <submittedName>
        <fullName evidence="10">Sodium:proton antiporter</fullName>
    </submittedName>
</protein>
<dbReference type="EMBL" id="AP027151">
    <property type="protein sequence ID" value="BDV44216.1"/>
    <property type="molecule type" value="Genomic_DNA"/>
</dbReference>
<feature type="transmembrane region" description="Helical" evidence="8">
    <location>
        <begin position="263"/>
        <end position="283"/>
    </location>
</feature>
<dbReference type="Pfam" id="PF00999">
    <property type="entry name" value="Na_H_Exchanger"/>
    <property type="match status" value="1"/>
</dbReference>
<dbReference type="Gene3D" id="1.20.1530.20">
    <property type="match status" value="1"/>
</dbReference>
<dbReference type="RefSeq" id="WP_282000323.1">
    <property type="nucleotide sequence ID" value="NZ_AP027151.1"/>
</dbReference>
<evidence type="ECO:0000256" key="7">
    <source>
        <dbReference type="ARBA" id="ARBA00023136"/>
    </source>
</evidence>
<feature type="transmembrane region" description="Helical" evidence="8">
    <location>
        <begin position="51"/>
        <end position="71"/>
    </location>
</feature>
<evidence type="ECO:0000313" key="10">
    <source>
        <dbReference type="EMBL" id="BDV44216.1"/>
    </source>
</evidence>
<feature type="transmembrane region" description="Helical" evidence="8">
    <location>
        <begin position="6"/>
        <end position="22"/>
    </location>
</feature>
<evidence type="ECO:0000256" key="6">
    <source>
        <dbReference type="ARBA" id="ARBA00023065"/>
    </source>
</evidence>
<dbReference type="PANTHER" id="PTHR43562:SF1">
    <property type="entry name" value="NA(+)_H(+) ANTIPORTER YJBQ-RELATED"/>
    <property type="match status" value="1"/>
</dbReference>
<keyword evidence="5 8" id="KW-1133">Transmembrane helix</keyword>
<keyword evidence="6" id="KW-0406">Ion transport</keyword>
<keyword evidence="3" id="KW-0050">Antiport</keyword>
<dbReference type="InterPro" id="IPR006153">
    <property type="entry name" value="Cation/H_exchanger_TM"/>
</dbReference>
<feature type="transmembrane region" description="Helical" evidence="8">
    <location>
        <begin position="29"/>
        <end position="45"/>
    </location>
</feature>
<comment type="subcellular location">
    <subcellularLocation>
        <location evidence="1">Membrane</location>
        <topology evidence="1">Multi-pass membrane protein</topology>
    </subcellularLocation>
</comment>
<dbReference type="InterPro" id="IPR038770">
    <property type="entry name" value="Na+/solute_symporter_sf"/>
</dbReference>
<organism evidence="10 11">
    <name type="scientific">Geotalea uraniireducens</name>
    <dbReference type="NCBI Taxonomy" id="351604"/>
    <lineage>
        <taxon>Bacteria</taxon>
        <taxon>Pseudomonadati</taxon>
        <taxon>Thermodesulfobacteriota</taxon>
        <taxon>Desulfuromonadia</taxon>
        <taxon>Geobacterales</taxon>
        <taxon>Geobacteraceae</taxon>
        <taxon>Geotalea</taxon>
    </lineage>
</organism>
<proteinExistence type="predicted"/>
<evidence type="ECO:0000256" key="3">
    <source>
        <dbReference type="ARBA" id="ARBA00022449"/>
    </source>
</evidence>
<evidence type="ECO:0000313" key="11">
    <source>
        <dbReference type="Proteomes" id="UP001317705"/>
    </source>
</evidence>
<evidence type="ECO:0000259" key="9">
    <source>
        <dbReference type="Pfam" id="PF00999"/>
    </source>
</evidence>
<sequence>MLESQISFFVVMLGAMLIPFLGRRFRLPGAALEIVYGIVLFNLFVRQRPEWFLLLKEMGFIYLMFIAGMELDLTMIRKSGKSFWYVLVALLSFTLTPLAFVALGQSFYLGLTVAMISAGIVIPVLKESGLNKTPLGQQVIGIALTGELLSILVLTLVDAYHKHGLTILAVLELARLTLLFAGAFLVLKALYILVWWHPERVSRLMESDDPIEEGIRTVVTVAFAGGLLASLAGAEPILGSFIVGMIFSYVFKSKGRFEEKINAIGFGFLIPFFFIGVGAEFPLGLLLSAETVRTAAVLTLAVFASNLSPLLLARPLGVTLLEATGMALLLSAPLSMIVVSGTIGMKMGLVSPTTSGALILTALLASILYPSLFRVLARRFAGDAASSSPPPA</sequence>
<accession>A0ABN6VYA9</accession>
<feature type="transmembrane region" description="Helical" evidence="8">
    <location>
        <begin position="176"/>
        <end position="198"/>
    </location>
</feature>